<sequence>MKIIFESDERLCLRDQPWIVLVALGLLCALFSYAIWRGDIPGQDFPWPFVVMPFIALAAFLYYFERLEVIFDRNTGSVRLIRKRLLRTFETRHELSAATNVGIIGTGDIDGGTHRIALYFEDVAKPVPLTFYETNQVSVSDARDRIEAWLERQTL</sequence>
<keyword evidence="3" id="KW-1185">Reference proteome</keyword>
<feature type="transmembrane region" description="Helical" evidence="1">
    <location>
        <begin position="18"/>
        <end position="35"/>
    </location>
</feature>
<accession>A0AAN0NJ28</accession>
<dbReference type="EMBL" id="CP151764">
    <property type="protein sequence ID" value="WZU65790.1"/>
    <property type="molecule type" value="Genomic_DNA"/>
</dbReference>
<keyword evidence="1" id="KW-0812">Transmembrane</keyword>
<proteinExistence type="predicted"/>
<dbReference type="Proteomes" id="UP001470809">
    <property type="component" value="Plasmid pSS1-5"/>
</dbReference>
<keyword evidence="2" id="KW-0614">Plasmid</keyword>
<evidence type="ECO:0000313" key="2">
    <source>
        <dbReference type="EMBL" id="WZU65790.1"/>
    </source>
</evidence>
<keyword evidence="1" id="KW-1133">Transmembrane helix</keyword>
<dbReference type="RefSeq" id="WP_342075123.1">
    <property type="nucleotide sequence ID" value="NZ_CP151764.2"/>
</dbReference>
<evidence type="ECO:0000313" key="3">
    <source>
        <dbReference type="Proteomes" id="UP001470809"/>
    </source>
</evidence>
<dbReference type="AlphaFoldDB" id="A0AAN0NJ28"/>
<keyword evidence="1" id="KW-0472">Membrane</keyword>
<dbReference type="KEGG" id="yrh:AABB31_01405"/>
<evidence type="ECO:0000256" key="1">
    <source>
        <dbReference type="SAM" id="Phobius"/>
    </source>
</evidence>
<protein>
    <submittedName>
        <fullName evidence="2">Uncharacterized protein</fullName>
    </submittedName>
</protein>
<geneLocation type="plasmid" evidence="2 3">
    <name>pSS1-5</name>
</geneLocation>
<gene>
    <name evidence="2" type="ORF">AABB31_01405</name>
</gene>
<organism evidence="2 3">
    <name type="scientific">Yoonia rhodophyticola</name>
    <dbReference type="NCBI Taxonomy" id="3137370"/>
    <lineage>
        <taxon>Bacteria</taxon>
        <taxon>Pseudomonadati</taxon>
        <taxon>Pseudomonadota</taxon>
        <taxon>Alphaproteobacteria</taxon>
        <taxon>Rhodobacterales</taxon>
        <taxon>Paracoccaceae</taxon>
        <taxon>Yoonia</taxon>
    </lineage>
</organism>
<feature type="transmembrane region" description="Helical" evidence="1">
    <location>
        <begin position="47"/>
        <end position="64"/>
    </location>
</feature>
<reference evidence="2" key="1">
    <citation type="submission" date="2024-08" db="EMBL/GenBank/DDBJ databases">
        <title>Phylogenomic analyses of a clade within the roseobacter group suggest taxonomic reassignments of species of the genera Aestuariivita, Citreicella, Loktanella, Nautella, Pelagibaca, Ruegeria, Thalassobius, Thiobacimonas and Tropicibacter, and the proposal o.</title>
        <authorList>
            <person name="Jeon C.O."/>
        </authorList>
    </citation>
    <scope>NUCLEOTIDE SEQUENCE</scope>
    <source>
        <strain evidence="2">SS1-5</strain>
        <plasmid evidence="2">pSS1-5</plasmid>
    </source>
</reference>
<name>A0AAN0NJ28_9RHOB</name>